<reference evidence="1" key="1">
    <citation type="journal article" date="2014" name="Front. Microbiol.">
        <title>High frequency of phylogenetically diverse reductive dehalogenase-homologous genes in deep subseafloor sedimentary metagenomes.</title>
        <authorList>
            <person name="Kawai M."/>
            <person name="Futagami T."/>
            <person name="Toyoda A."/>
            <person name="Takaki Y."/>
            <person name="Nishi S."/>
            <person name="Hori S."/>
            <person name="Arai W."/>
            <person name="Tsubouchi T."/>
            <person name="Morono Y."/>
            <person name="Uchiyama I."/>
            <person name="Ito T."/>
            <person name="Fujiyama A."/>
            <person name="Inagaki F."/>
            <person name="Takami H."/>
        </authorList>
    </citation>
    <scope>NUCLEOTIDE SEQUENCE</scope>
    <source>
        <strain evidence="1">Expedition CK06-06</strain>
    </source>
</reference>
<sequence length="65" mass="7491">SGVLEGNGLGIVDLPVYRDDEQVISCWKIPLLRRFKVLFTRRVYLQVLGQTHPPLHIETDAFEKL</sequence>
<proteinExistence type="predicted"/>
<dbReference type="EMBL" id="BARS01040807">
    <property type="protein sequence ID" value="GAG39678.1"/>
    <property type="molecule type" value="Genomic_DNA"/>
</dbReference>
<accession>X0XSQ7</accession>
<protein>
    <submittedName>
        <fullName evidence="1">Uncharacterized protein</fullName>
    </submittedName>
</protein>
<evidence type="ECO:0000313" key="1">
    <source>
        <dbReference type="EMBL" id="GAG39678.1"/>
    </source>
</evidence>
<feature type="non-terminal residue" evidence="1">
    <location>
        <position position="1"/>
    </location>
</feature>
<organism evidence="1">
    <name type="scientific">marine sediment metagenome</name>
    <dbReference type="NCBI Taxonomy" id="412755"/>
    <lineage>
        <taxon>unclassified sequences</taxon>
        <taxon>metagenomes</taxon>
        <taxon>ecological metagenomes</taxon>
    </lineage>
</organism>
<gene>
    <name evidence="1" type="ORF">S01H1_62154</name>
</gene>
<name>X0XSQ7_9ZZZZ</name>
<comment type="caution">
    <text evidence="1">The sequence shown here is derived from an EMBL/GenBank/DDBJ whole genome shotgun (WGS) entry which is preliminary data.</text>
</comment>
<dbReference type="AlphaFoldDB" id="X0XSQ7"/>